<evidence type="ECO:0000313" key="1">
    <source>
        <dbReference type="EMBL" id="OYR26448.1"/>
    </source>
</evidence>
<protein>
    <submittedName>
        <fullName evidence="1">Tyrosine recombinase xerD domain protein</fullName>
    </submittedName>
</protein>
<organism evidence="1 2">
    <name type="scientific">Brucella lupini</name>
    <dbReference type="NCBI Taxonomy" id="255457"/>
    <lineage>
        <taxon>Bacteria</taxon>
        <taxon>Pseudomonadati</taxon>
        <taxon>Pseudomonadota</taxon>
        <taxon>Alphaproteobacteria</taxon>
        <taxon>Hyphomicrobiales</taxon>
        <taxon>Brucellaceae</taxon>
        <taxon>Brucella/Ochrobactrum group</taxon>
        <taxon>Brucella</taxon>
    </lineage>
</organism>
<reference evidence="1 2" key="1">
    <citation type="submission" date="2017-07" db="EMBL/GenBank/DDBJ databases">
        <title>Draft genome of Ochrobactrum lupini type strain LUP21.</title>
        <authorList>
            <person name="Krzyzanowska D.M."/>
            <person name="Jafra S."/>
        </authorList>
    </citation>
    <scope>NUCLEOTIDE SEQUENCE [LARGE SCALE GENOMIC DNA]</scope>
    <source>
        <strain evidence="1 2">LUP21</strain>
    </source>
</reference>
<dbReference type="AlphaFoldDB" id="A0A256GHG0"/>
<sequence length="47" mass="5355">MVAEGELKWVSHNMILLHWALRMERWQEGLLKEAAQTAADLGSSFLS</sequence>
<proteinExistence type="predicted"/>
<evidence type="ECO:0000313" key="2">
    <source>
        <dbReference type="Proteomes" id="UP000216363"/>
    </source>
</evidence>
<name>A0A256GHG0_9HYPH</name>
<dbReference type="Proteomes" id="UP000216363">
    <property type="component" value="Unassembled WGS sequence"/>
</dbReference>
<comment type="caution">
    <text evidence="1">The sequence shown here is derived from an EMBL/GenBank/DDBJ whole genome shotgun (WGS) entry which is preliminary data.</text>
</comment>
<dbReference type="EMBL" id="NNRN01000055">
    <property type="protein sequence ID" value="OYR26448.1"/>
    <property type="molecule type" value="Genomic_DNA"/>
</dbReference>
<gene>
    <name evidence="1" type="ORF">CES86_3916</name>
</gene>
<accession>A0A256GHG0</accession>